<dbReference type="KEGG" id="tbg:TbgDal_XI9110"/>
<proteinExistence type="predicted"/>
<name>D0A7Z1_TRYB9</name>
<accession>D0A7Z1</accession>
<reference evidence="2" key="1">
    <citation type="journal article" date="2010" name="PLoS Negl. Trop. Dis.">
        <title>The genome sequence of Trypanosoma brucei gambiense, causative agent of chronic human african trypanosomiasis.</title>
        <authorList>
            <person name="Jackson A.P."/>
            <person name="Sanders M."/>
            <person name="Berry A."/>
            <person name="McQuillan J."/>
            <person name="Aslett M.A."/>
            <person name="Quail M.A."/>
            <person name="Chukualim B."/>
            <person name="Capewell P."/>
            <person name="MacLeod A."/>
            <person name="Melville S.E."/>
            <person name="Gibson W."/>
            <person name="Barry J.D."/>
            <person name="Berriman M."/>
            <person name="Hertz-Fowler C."/>
        </authorList>
    </citation>
    <scope>NUCLEOTIDE SEQUENCE [LARGE SCALE GENOMIC DNA]</scope>
    <source>
        <strain evidence="2">MHOM/CI/86/DAL972</strain>
    </source>
</reference>
<dbReference type="AlphaFoldDB" id="D0A7Z1"/>
<evidence type="ECO:0000313" key="2">
    <source>
        <dbReference type="Proteomes" id="UP000002316"/>
    </source>
</evidence>
<protein>
    <submittedName>
        <fullName evidence="1">Uncharacterized protein</fullName>
    </submittedName>
</protein>
<evidence type="ECO:0000313" key="1">
    <source>
        <dbReference type="EMBL" id="CBH17792.1"/>
    </source>
</evidence>
<organism evidence="1 2">
    <name type="scientific">Trypanosoma brucei gambiense (strain MHOM/CI/86/DAL972)</name>
    <dbReference type="NCBI Taxonomy" id="679716"/>
    <lineage>
        <taxon>Eukaryota</taxon>
        <taxon>Discoba</taxon>
        <taxon>Euglenozoa</taxon>
        <taxon>Kinetoplastea</taxon>
        <taxon>Metakinetoplastina</taxon>
        <taxon>Trypanosomatida</taxon>
        <taxon>Trypanosomatidae</taxon>
        <taxon>Trypanosoma</taxon>
    </lineage>
</organism>
<gene>
    <name evidence="1" type="ORF">TbgDal_XI9110</name>
</gene>
<dbReference type="GeneID" id="23867953"/>
<dbReference type="Proteomes" id="UP000002316">
    <property type="component" value="Chromosome 11"/>
</dbReference>
<dbReference type="EMBL" id="FN554974">
    <property type="protein sequence ID" value="CBH17792.1"/>
    <property type="molecule type" value="Genomic_DNA"/>
</dbReference>
<dbReference type="RefSeq" id="XP_011780056.1">
    <property type="nucleotide sequence ID" value="XM_011781754.1"/>
</dbReference>
<sequence length="106" mass="12001">MENKINISTKKKAGATTFCFRSERPYLTLLNSKRCRKKSFSIGMPDKNGLKNQQTSCVLLSGLLSARIAPQDDGKKNQLLYYPEDFWRIILRSLITPSVGYLPTEG</sequence>